<dbReference type="EMBL" id="VBAN01000381">
    <property type="protein sequence ID" value="TMI78850.1"/>
    <property type="molecule type" value="Genomic_DNA"/>
</dbReference>
<protein>
    <submittedName>
        <fullName evidence="4">DMT family transporter</fullName>
    </submittedName>
</protein>
<sequence>MPSLLILISAVFYGISPIIAKMVYGFGVTPLTLLALRSTFAAACLWAGLIATRTPFQPPRASLVPLFVMGSTLIPVQVFAYFQALAYLPASSASVLSYTYPIHVAWMGWLFLGERVRPDELGLLAAVIAGAVLVAGQTPAAAQGLGLVMLAVATVTSAIYMVAARRIVRDVLPITAMAILGPISAAMYWAAALTAGQLTLAMPVPAFAAVLGIALLANLIAPILLLSGLRAMPAVRAAMLGTLEPVVTVALSVLLLGDAMTPLRALGIAAIIGAITTLHIRRSA</sequence>
<dbReference type="PANTHER" id="PTHR22911:SF137">
    <property type="entry name" value="SOLUTE CARRIER FAMILY 35 MEMBER G2-RELATED"/>
    <property type="match status" value="1"/>
</dbReference>
<evidence type="ECO:0000259" key="3">
    <source>
        <dbReference type="Pfam" id="PF00892"/>
    </source>
</evidence>
<keyword evidence="2" id="KW-1133">Transmembrane helix</keyword>
<dbReference type="SUPFAM" id="SSF103481">
    <property type="entry name" value="Multidrug resistance efflux transporter EmrE"/>
    <property type="match status" value="2"/>
</dbReference>
<accession>A0A537J5N7</accession>
<feature type="transmembrane region" description="Helical" evidence="2">
    <location>
        <begin position="204"/>
        <end position="225"/>
    </location>
</feature>
<feature type="transmembrane region" description="Helical" evidence="2">
    <location>
        <begin position="171"/>
        <end position="192"/>
    </location>
</feature>
<dbReference type="AlphaFoldDB" id="A0A537J5N7"/>
<dbReference type="Proteomes" id="UP000318093">
    <property type="component" value="Unassembled WGS sequence"/>
</dbReference>
<dbReference type="Pfam" id="PF00892">
    <property type="entry name" value="EamA"/>
    <property type="match status" value="2"/>
</dbReference>
<comment type="caution">
    <text evidence="4">The sequence shown here is derived from an EMBL/GenBank/DDBJ whole genome shotgun (WGS) entry which is preliminary data.</text>
</comment>
<feature type="transmembrane region" description="Helical" evidence="2">
    <location>
        <begin position="144"/>
        <end position="164"/>
    </location>
</feature>
<evidence type="ECO:0000313" key="5">
    <source>
        <dbReference type="Proteomes" id="UP000318093"/>
    </source>
</evidence>
<feature type="transmembrane region" description="Helical" evidence="2">
    <location>
        <begin position="63"/>
        <end position="83"/>
    </location>
</feature>
<dbReference type="InterPro" id="IPR000620">
    <property type="entry name" value="EamA_dom"/>
</dbReference>
<evidence type="ECO:0000256" key="2">
    <source>
        <dbReference type="SAM" id="Phobius"/>
    </source>
</evidence>
<evidence type="ECO:0000313" key="4">
    <source>
        <dbReference type="EMBL" id="TMI78850.1"/>
    </source>
</evidence>
<feature type="transmembrane region" description="Helical" evidence="2">
    <location>
        <begin position="30"/>
        <end position="51"/>
    </location>
</feature>
<dbReference type="Gene3D" id="1.10.3730.20">
    <property type="match status" value="1"/>
</dbReference>
<dbReference type="InterPro" id="IPR037185">
    <property type="entry name" value="EmrE-like"/>
</dbReference>
<keyword evidence="2" id="KW-0472">Membrane</keyword>
<feature type="transmembrane region" description="Helical" evidence="2">
    <location>
        <begin position="95"/>
        <end position="112"/>
    </location>
</feature>
<gene>
    <name evidence="4" type="ORF">E6H03_11335</name>
</gene>
<feature type="transmembrane region" description="Helical" evidence="2">
    <location>
        <begin position="263"/>
        <end position="280"/>
    </location>
</feature>
<dbReference type="PANTHER" id="PTHR22911">
    <property type="entry name" value="ACYL-MALONYL CONDENSING ENZYME-RELATED"/>
    <property type="match status" value="1"/>
</dbReference>
<organism evidence="4 5">
    <name type="scientific">Candidatus Segetimicrobium genomatis</name>
    <dbReference type="NCBI Taxonomy" id="2569760"/>
    <lineage>
        <taxon>Bacteria</taxon>
        <taxon>Bacillati</taxon>
        <taxon>Candidatus Sysuimicrobiota</taxon>
        <taxon>Candidatus Sysuimicrobiia</taxon>
        <taxon>Candidatus Sysuimicrobiales</taxon>
        <taxon>Candidatus Segetimicrobiaceae</taxon>
        <taxon>Candidatus Segetimicrobium</taxon>
    </lineage>
</organism>
<feature type="transmembrane region" description="Helical" evidence="2">
    <location>
        <begin position="121"/>
        <end position="138"/>
    </location>
</feature>
<proteinExistence type="inferred from homology"/>
<evidence type="ECO:0000256" key="1">
    <source>
        <dbReference type="ARBA" id="ARBA00007362"/>
    </source>
</evidence>
<feature type="domain" description="EamA" evidence="3">
    <location>
        <begin position="4"/>
        <end position="134"/>
    </location>
</feature>
<feature type="transmembrane region" description="Helical" evidence="2">
    <location>
        <begin position="237"/>
        <end position="257"/>
    </location>
</feature>
<keyword evidence="2" id="KW-0812">Transmembrane</keyword>
<dbReference type="GO" id="GO:0016020">
    <property type="term" value="C:membrane"/>
    <property type="evidence" value="ECO:0007669"/>
    <property type="project" value="InterPro"/>
</dbReference>
<reference evidence="4 5" key="1">
    <citation type="journal article" date="2019" name="Nat. Microbiol.">
        <title>Mediterranean grassland soil C-N compound turnover is dependent on rainfall and depth, and is mediated by genomically divergent microorganisms.</title>
        <authorList>
            <person name="Diamond S."/>
            <person name="Andeer P.F."/>
            <person name="Li Z."/>
            <person name="Crits-Christoph A."/>
            <person name="Burstein D."/>
            <person name="Anantharaman K."/>
            <person name="Lane K.R."/>
            <person name="Thomas B.C."/>
            <person name="Pan C."/>
            <person name="Northen T.R."/>
            <person name="Banfield J.F."/>
        </authorList>
    </citation>
    <scope>NUCLEOTIDE SEQUENCE [LARGE SCALE GENOMIC DNA]</scope>
    <source>
        <strain evidence="4">NP_6</strain>
    </source>
</reference>
<comment type="similarity">
    <text evidence="1">Belongs to the EamA transporter family.</text>
</comment>
<name>A0A537J5N7_9BACT</name>
<feature type="domain" description="EamA" evidence="3">
    <location>
        <begin position="145"/>
        <end position="276"/>
    </location>
</feature>